<protein>
    <submittedName>
        <fullName evidence="2">LicD family domain-containing protein</fullName>
    </submittedName>
</protein>
<evidence type="ECO:0000313" key="3">
    <source>
        <dbReference type="Proteomes" id="UP001201812"/>
    </source>
</evidence>
<comment type="caution">
    <text evidence="2">The sequence shown here is derived from an EMBL/GenBank/DDBJ whole genome shotgun (WGS) entry which is preliminary data.</text>
</comment>
<dbReference type="PANTHER" id="PTHR43404">
    <property type="entry name" value="LIPOPOLYSACCHARIDE CHOLINEPHOSPHOTRANSFERASE LICD"/>
    <property type="match status" value="1"/>
</dbReference>
<dbReference type="EMBL" id="JAKKPZ010000035">
    <property type="protein sequence ID" value="KAI1708458.1"/>
    <property type="molecule type" value="Genomic_DNA"/>
</dbReference>
<keyword evidence="3" id="KW-1185">Reference proteome</keyword>
<dbReference type="GO" id="GO:0009100">
    <property type="term" value="P:glycoprotein metabolic process"/>
    <property type="evidence" value="ECO:0007669"/>
    <property type="project" value="UniProtKB-ARBA"/>
</dbReference>
<evidence type="ECO:0000313" key="2">
    <source>
        <dbReference type="EMBL" id="KAI1708458.1"/>
    </source>
</evidence>
<reference evidence="2" key="1">
    <citation type="submission" date="2022-01" db="EMBL/GenBank/DDBJ databases">
        <title>Genome Sequence Resource for Two Populations of Ditylenchus destructor, the Migratory Endoparasitic Phytonematode.</title>
        <authorList>
            <person name="Zhang H."/>
            <person name="Lin R."/>
            <person name="Xie B."/>
        </authorList>
    </citation>
    <scope>NUCLEOTIDE SEQUENCE</scope>
    <source>
        <strain evidence="2">BazhouSP</strain>
    </source>
</reference>
<dbReference type="InterPro" id="IPR007074">
    <property type="entry name" value="LicD/FKTN/FKRP_NTP_transf"/>
</dbReference>
<accession>A0AAD4MY57</accession>
<dbReference type="AlphaFoldDB" id="A0AAD4MY57"/>
<dbReference type="Pfam" id="PF04991">
    <property type="entry name" value="LicD"/>
    <property type="match status" value="1"/>
</dbReference>
<dbReference type="Proteomes" id="UP001201812">
    <property type="component" value="Unassembled WGS sequence"/>
</dbReference>
<dbReference type="InterPro" id="IPR052942">
    <property type="entry name" value="LPS_cholinephosphotransferase"/>
</dbReference>
<proteinExistence type="predicted"/>
<organism evidence="2 3">
    <name type="scientific">Ditylenchus destructor</name>
    <dbReference type="NCBI Taxonomy" id="166010"/>
    <lineage>
        <taxon>Eukaryota</taxon>
        <taxon>Metazoa</taxon>
        <taxon>Ecdysozoa</taxon>
        <taxon>Nematoda</taxon>
        <taxon>Chromadorea</taxon>
        <taxon>Rhabditida</taxon>
        <taxon>Tylenchina</taxon>
        <taxon>Tylenchomorpha</taxon>
        <taxon>Sphaerularioidea</taxon>
        <taxon>Anguinidae</taxon>
        <taxon>Anguininae</taxon>
        <taxon>Ditylenchus</taxon>
    </lineage>
</organism>
<dbReference type="PANTHER" id="PTHR43404:SF2">
    <property type="entry name" value="LIPOPOLYSACCHARIDE CHOLINEPHOSPHOTRANSFERASE LICD"/>
    <property type="match status" value="1"/>
</dbReference>
<gene>
    <name evidence="2" type="ORF">DdX_11842</name>
</gene>
<name>A0AAD4MY57_9BILA</name>
<feature type="domain" description="LicD/FKTN/FKRP nucleotidyltransferase" evidence="1">
    <location>
        <begin position="70"/>
        <end position="171"/>
    </location>
</feature>
<evidence type="ECO:0000259" key="1">
    <source>
        <dbReference type="Pfam" id="PF04991"/>
    </source>
</evidence>
<sequence length="265" mass="30240">MGFTDDAGEVLVDNIAPDLVQLLSAENLDSYFLVQDAETLIAQAPKLNPEEVNQVYQMASDLMAVAEHFGLAIVADGGTLLGAVRHKSIIPWDDDLDFSILSTQRDLFETKVLAQLKKWGYDSVEWWYGGWKVFPASSTVEIKEFENAPIFKFPFADIFVMEHDESSGKLEYEDDRAKALWPSGLSLKKSFPAIKMDFGPVKMCVPRNYMEHLDTLYGQDWRKVAVDTCDHKDGAFIPIKKKYLMQNFEALLPMHNFKLLRREFQ</sequence>